<dbReference type="Gene3D" id="3.90.550.10">
    <property type="entry name" value="Spore Coat Polysaccharide Biosynthesis Protein SpsA, Chain A"/>
    <property type="match status" value="1"/>
</dbReference>
<dbReference type="EMBL" id="SIHO01000001">
    <property type="protein sequence ID" value="TFU06538.1"/>
    <property type="molecule type" value="Genomic_DNA"/>
</dbReference>
<dbReference type="PANTHER" id="PTHR43179">
    <property type="entry name" value="RHAMNOSYLTRANSFERASE WBBL"/>
    <property type="match status" value="1"/>
</dbReference>
<comment type="caution">
    <text evidence="4">The sequence shown here is derived from an EMBL/GenBank/DDBJ whole genome shotgun (WGS) entry which is preliminary data.</text>
</comment>
<proteinExistence type="inferred from homology"/>
<organism evidence="4 5">
    <name type="scientific">Glacieibacterium arshaanense</name>
    <dbReference type="NCBI Taxonomy" id="2511025"/>
    <lineage>
        <taxon>Bacteria</taxon>
        <taxon>Pseudomonadati</taxon>
        <taxon>Pseudomonadota</taxon>
        <taxon>Alphaproteobacteria</taxon>
        <taxon>Sphingomonadales</taxon>
        <taxon>Sphingosinicellaceae</taxon>
        <taxon>Glacieibacterium</taxon>
    </lineage>
</organism>
<sequence length="344" mass="37763">MNNIVARGVPRLGIVLVNWNRWEDTIECLESIFRSSIPVRVVVVDNGSTNESLAKIAAWASGDIEAAAVSPAMTRFSAPPIPKPLGCVALSAAQAPEVDPGSAMLTLIDGGGNLGFAAGNNLGLRHLLRDPSLDYFWLLNNDTVIETGAANALVMRMDATHRVGMCGTVVRYYHRPNEIQALNGSRFSALSGASQGIGRGQPITMPFDPAKVARETDFVLGASLGVSRRFIEVVGLMEESYFLYFEEIDWAYRNNDRFEIAFAHGAIVYHKEGHSIGSSATAGQRSPTAEYYLMRSRLAFVKRRQPLLLPVHWGISIAMIGRRLMRRQPEKAKVMTKALFGRPF</sequence>
<keyword evidence="3 4" id="KW-0808">Transferase</keyword>
<dbReference type="Proteomes" id="UP000297737">
    <property type="component" value="Unassembled WGS sequence"/>
</dbReference>
<dbReference type="RefSeq" id="WP_135245262.1">
    <property type="nucleotide sequence ID" value="NZ_SIHO01000001.1"/>
</dbReference>
<evidence type="ECO:0000313" key="4">
    <source>
        <dbReference type="EMBL" id="TFU06538.1"/>
    </source>
</evidence>
<dbReference type="PANTHER" id="PTHR43179:SF12">
    <property type="entry name" value="GALACTOFURANOSYLTRANSFERASE GLFT2"/>
    <property type="match status" value="1"/>
</dbReference>
<dbReference type="GO" id="GO:0016757">
    <property type="term" value="F:glycosyltransferase activity"/>
    <property type="evidence" value="ECO:0007669"/>
    <property type="project" value="UniProtKB-KW"/>
</dbReference>
<protein>
    <submittedName>
        <fullName evidence="4">Glycosyltransferase family 2 protein</fullName>
    </submittedName>
</protein>
<dbReference type="SUPFAM" id="SSF53448">
    <property type="entry name" value="Nucleotide-diphospho-sugar transferases"/>
    <property type="match status" value="1"/>
</dbReference>
<accession>A0A4Y9EUG1</accession>
<dbReference type="AlphaFoldDB" id="A0A4Y9EUG1"/>
<evidence type="ECO:0000256" key="3">
    <source>
        <dbReference type="ARBA" id="ARBA00022679"/>
    </source>
</evidence>
<name>A0A4Y9EUG1_9SPHN</name>
<keyword evidence="5" id="KW-1185">Reference proteome</keyword>
<evidence type="ECO:0000313" key="5">
    <source>
        <dbReference type="Proteomes" id="UP000297737"/>
    </source>
</evidence>
<keyword evidence="2" id="KW-0328">Glycosyltransferase</keyword>
<evidence type="ECO:0000256" key="2">
    <source>
        <dbReference type="ARBA" id="ARBA00022676"/>
    </source>
</evidence>
<dbReference type="InterPro" id="IPR029044">
    <property type="entry name" value="Nucleotide-diphossugar_trans"/>
</dbReference>
<evidence type="ECO:0000256" key="1">
    <source>
        <dbReference type="ARBA" id="ARBA00006739"/>
    </source>
</evidence>
<reference evidence="4 5" key="1">
    <citation type="submission" date="2019-02" db="EMBL/GenBank/DDBJ databases">
        <title>Polymorphobacter sp. isolated from the lake at the Tibet of China.</title>
        <authorList>
            <person name="Li A."/>
        </authorList>
    </citation>
    <scope>NUCLEOTIDE SEQUENCE [LARGE SCALE GENOMIC DNA]</scope>
    <source>
        <strain evidence="4 5">DJ1R-1</strain>
    </source>
</reference>
<dbReference type="CDD" id="cd04186">
    <property type="entry name" value="GT_2_like_c"/>
    <property type="match status" value="1"/>
</dbReference>
<comment type="similarity">
    <text evidence="1">Belongs to the glycosyltransferase 2 family.</text>
</comment>
<gene>
    <name evidence="4" type="ORF">EUV02_06055</name>
</gene>
<dbReference type="OrthoDB" id="9771846at2"/>